<evidence type="ECO:0000313" key="2">
    <source>
        <dbReference type="EMBL" id="UPQ80039.1"/>
    </source>
</evidence>
<protein>
    <submittedName>
        <fullName evidence="2">Uncharacterized protein</fullName>
    </submittedName>
</protein>
<dbReference type="Proteomes" id="UP000830583">
    <property type="component" value="Chromosome"/>
</dbReference>
<feature type="region of interest" description="Disordered" evidence="1">
    <location>
        <begin position="1"/>
        <end position="29"/>
    </location>
</feature>
<gene>
    <name evidence="2" type="ORF">M0M57_04185</name>
</gene>
<proteinExistence type="predicted"/>
<keyword evidence="3" id="KW-1185">Reference proteome</keyword>
<organism evidence="2 3">
    <name type="scientific">Flavobacterium azooxidireducens</name>
    <dbReference type="NCBI Taxonomy" id="1871076"/>
    <lineage>
        <taxon>Bacteria</taxon>
        <taxon>Pseudomonadati</taxon>
        <taxon>Bacteroidota</taxon>
        <taxon>Flavobacteriia</taxon>
        <taxon>Flavobacteriales</taxon>
        <taxon>Flavobacteriaceae</taxon>
        <taxon>Flavobacterium</taxon>
    </lineage>
</organism>
<dbReference type="RefSeq" id="WP_248435668.1">
    <property type="nucleotide sequence ID" value="NZ_CP096205.1"/>
</dbReference>
<evidence type="ECO:0000256" key="1">
    <source>
        <dbReference type="SAM" id="MobiDB-lite"/>
    </source>
</evidence>
<accession>A0ABY4KHM4</accession>
<name>A0ABY4KHM4_9FLAO</name>
<reference evidence="2" key="1">
    <citation type="submission" date="2022-04" db="EMBL/GenBank/DDBJ databases">
        <title>Consumption of N2O by Flavobacterium azooxidireducens sp. nov. isolated from Decomposing Leaf Litter of Phragmites australis (Cav.).</title>
        <authorList>
            <person name="Behrendt U."/>
            <person name="Spanner T."/>
            <person name="Augustin J."/>
            <person name="Horn M.A."/>
            <person name="Kolb S."/>
            <person name="Ulrich A."/>
        </authorList>
    </citation>
    <scope>NUCLEOTIDE SEQUENCE</scope>
    <source>
        <strain evidence="2">IGB 4-14</strain>
    </source>
</reference>
<sequence length="60" mass="7167">MKDKKPKKDKVEEPTSLYEKTKPQGIGEDFDFDKEFEKGLTPEQFKAEMTKRIKAYPWKK</sequence>
<dbReference type="EMBL" id="CP096205">
    <property type="protein sequence ID" value="UPQ80039.1"/>
    <property type="molecule type" value="Genomic_DNA"/>
</dbReference>
<evidence type="ECO:0000313" key="3">
    <source>
        <dbReference type="Proteomes" id="UP000830583"/>
    </source>
</evidence>